<dbReference type="RefSeq" id="WP_148133670.1">
    <property type="nucleotide sequence ID" value="NZ_CP017634.1"/>
</dbReference>
<evidence type="ECO:0000256" key="1">
    <source>
        <dbReference type="SAM" id="Phobius"/>
    </source>
</evidence>
<proteinExistence type="predicted"/>
<dbReference type="Proteomes" id="UP000323521">
    <property type="component" value="Chromosome"/>
</dbReference>
<keyword evidence="3" id="KW-1185">Reference proteome</keyword>
<keyword evidence="1" id="KW-0472">Membrane</keyword>
<evidence type="ECO:0000313" key="3">
    <source>
        <dbReference type="Proteomes" id="UP000323521"/>
    </source>
</evidence>
<keyword evidence="1" id="KW-1133">Transmembrane helix</keyword>
<dbReference type="KEGG" id="fwa:DCMF_06485"/>
<sequence length="262" mass="30997">MPEYLLIIIIYMFSVAILALVMKIFFGKIIDKMMELSKMIATFLSNHIKNKRSVYIIEIIFFLLSVVNVYISFRVNTNLKMIVLIISVFIIFIFGELIFILRNREESFSSIIDKLFAIYKKYKNLYSVKRLVLLFKQGYSLYFMFIVLVVIFQIAVIPDLPAVFYFYLFFTLPIAVNIWIYFVYGRKKRNTLDIDMRRVICYITVFIILFCDGRAKFFDYIDDGVLSTSVSTLMVSIDTVLFLGIDRFLKIIIDDFERYHSV</sequence>
<gene>
    <name evidence="2" type="ORF">DCMF_06485</name>
</gene>
<feature type="transmembrane region" description="Helical" evidence="1">
    <location>
        <begin position="139"/>
        <end position="158"/>
    </location>
</feature>
<accession>A0A3G1KPT1</accession>
<feature type="transmembrane region" description="Helical" evidence="1">
    <location>
        <begin position="54"/>
        <end position="73"/>
    </location>
</feature>
<feature type="transmembrane region" description="Helical" evidence="1">
    <location>
        <begin position="199"/>
        <end position="218"/>
    </location>
</feature>
<dbReference type="EMBL" id="CP017634">
    <property type="protein sequence ID" value="ATW24472.1"/>
    <property type="molecule type" value="Genomic_DNA"/>
</dbReference>
<name>A0A3G1KPT1_FORW1</name>
<protein>
    <submittedName>
        <fullName evidence="2">Uncharacterized protein</fullName>
    </submittedName>
</protein>
<evidence type="ECO:0000313" key="2">
    <source>
        <dbReference type="EMBL" id="ATW24472.1"/>
    </source>
</evidence>
<keyword evidence="1" id="KW-0812">Transmembrane</keyword>
<feature type="transmembrane region" description="Helical" evidence="1">
    <location>
        <begin position="164"/>
        <end position="184"/>
    </location>
</feature>
<reference evidence="2 3" key="1">
    <citation type="submission" date="2016-10" db="EMBL/GenBank/DDBJ databases">
        <title>Complete Genome Sequence of Peptococcaceae strain DCMF.</title>
        <authorList>
            <person name="Edwards R.J."/>
            <person name="Holland S.I."/>
            <person name="Deshpande N.P."/>
            <person name="Wong Y.K."/>
            <person name="Ertan H."/>
            <person name="Manefield M."/>
            <person name="Russell T.L."/>
            <person name="Lee M.J."/>
        </authorList>
    </citation>
    <scope>NUCLEOTIDE SEQUENCE [LARGE SCALE GENOMIC DNA]</scope>
    <source>
        <strain evidence="2 3">DCMF</strain>
    </source>
</reference>
<feature type="transmembrane region" description="Helical" evidence="1">
    <location>
        <begin position="79"/>
        <end position="101"/>
    </location>
</feature>
<feature type="transmembrane region" description="Helical" evidence="1">
    <location>
        <begin position="6"/>
        <end position="26"/>
    </location>
</feature>
<dbReference type="AlphaFoldDB" id="A0A3G1KPT1"/>
<organism evidence="2 3">
    <name type="scientific">Formimonas warabiya</name>
    <dbReference type="NCBI Taxonomy" id="1761012"/>
    <lineage>
        <taxon>Bacteria</taxon>
        <taxon>Bacillati</taxon>
        <taxon>Bacillota</taxon>
        <taxon>Clostridia</taxon>
        <taxon>Eubacteriales</taxon>
        <taxon>Peptococcaceae</taxon>
        <taxon>Candidatus Formimonas</taxon>
    </lineage>
</organism>
<feature type="transmembrane region" description="Helical" evidence="1">
    <location>
        <begin position="224"/>
        <end position="245"/>
    </location>
</feature>